<accession>A0A194XVW6</accession>
<dbReference type="Proteomes" id="UP000070700">
    <property type="component" value="Unassembled WGS sequence"/>
</dbReference>
<evidence type="ECO:0000259" key="1">
    <source>
        <dbReference type="Pfam" id="PF20150"/>
    </source>
</evidence>
<dbReference type="PANTHER" id="PTHR35910:SF1">
    <property type="entry name" value="2EXR DOMAIN-CONTAINING PROTEIN"/>
    <property type="match status" value="1"/>
</dbReference>
<dbReference type="PANTHER" id="PTHR35910">
    <property type="entry name" value="2EXR DOMAIN-CONTAINING PROTEIN"/>
    <property type="match status" value="1"/>
</dbReference>
<dbReference type="AlphaFoldDB" id="A0A194XVW6"/>
<proteinExistence type="predicted"/>
<feature type="domain" description="2EXR" evidence="1">
    <location>
        <begin position="51"/>
        <end position="135"/>
    </location>
</feature>
<dbReference type="OrthoDB" id="3557569at2759"/>
<dbReference type="EMBL" id="KQ947404">
    <property type="protein sequence ID" value="KUJ24159.1"/>
    <property type="molecule type" value="Genomic_DNA"/>
</dbReference>
<gene>
    <name evidence="2" type="ORF">LY89DRAFT_744887</name>
</gene>
<reference evidence="2 3" key="1">
    <citation type="submission" date="2015-10" db="EMBL/GenBank/DDBJ databases">
        <title>Full genome of DAOMC 229536 Phialocephala scopiformis, a fungal endophyte of spruce producing the potent anti-insectan compound rugulosin.</title>
        <authorList>
            <consortium name="DOE Joint Genome Institute"/>
            <person name="Walker A.K."/>
            <person name="Frasz S.L."/>
            <person name="Seifert K.A."/>
            <person name="Miller J.D."/>
            <person name="Mondo S.J."/>
            <person name="Labutti K."/>
            <person name="Lipzen A."/>
            <person name="Dockter R."/>
            <person name="Kennedy M."/>
            <person name="Grigoriev I.V."/>
            <person name="Spatafora J.W."/>
        </authorList>
    </citation>
    <scope>NUCLEOTIDE SEQUENCE [LARGE SCALE GENOMIC DNA]</scope>
    <source>
        <strain evidence="2 3">CBS 120377</strain>
    </source>
</reference>
<dbReference type="Pfam" id="PF20150">
    <property type="entry name" value="2EXR"/>
    <property type="match status" value="1"/>
</dbReference>
<dbReference type="InParanoid" id="A0A194XVW6"/>
<dbReference type="InterPro" id="IPR045518">
    <property type="entry name" value="2EXR"/>
</dbReference>
<keyword evidence="3" id="KW-1185">Reference proteome</keyword>
<sequence length="286" mass="33163">MPHILPEFSEEMTSNATPSLPRITTTANTQCPQTKCDPTSMLVPPKSSRDFTSFCLLPPELRLKIWDLIIAQPRIIEIFWEYLGWSIICNLPIATAICSESRGRALEKYDIIRCDAYGPDNGVTRAYINYDVDVVYFNPNEHISQSHGNALIEKNLCFRPEILARRLGRMPSLKSVNLVVEDICVHEDFPMNVKTVPHSLAMGFVKRDTRFFSYKRWGRKWNFKVEVMDFCWPDRFQRRMEKLKMQLETEGMKKKDVKKLIVRPIDIVRAGEDKDAPCGRIISYKP</sequence>
<dbReference type="GeneID" id="28830770"/>
<dbReference type="RefSeq" id="XP_018078514.1">
    <property type="nucleotide sequence ID" value="XM_018221044.1"/>
</dbReference>
<name>A0A194XVW6_MOLSC</name>
<evidence type="ECO:0000313" key="3">
    <source>
        <dbReference type="Proteomes" id="UP000070700"/>
    </source>
</evidence>
<dbReference type="KEGG" id="psco:LY89DRAFT_744887"/>
<protein>
    <recommendedName>
        <fullName evidence="1">2EXR domain-containing protein</fullName>
    </recommendedName>
</protein>
<organism evidence="2 3">
    <name type="scientific">Mollisia scopiformis</name>
    <name type="common">Conifer needle endophyte fungus</name>
    <name type="synonym">Phialocephala scopiformis</name>
    <dbReference type="NCBI Taxonomy" id="149040"/>
    <lineage>
        <taxon>Eukaryota</taxon>
        <taxon>Fungi</taxon>
        <taxon>Dikarya</taxon>
        <taxon>Ascomycota</taxon>
        <taxon>Pezizomycotina</taxon>
        <taxon>Leotiomycetes</taxon>
        <taxon>Helotiales</taxon>
        <taxon>Mollisiaceae</taxon>
        <taxon>Mollisia</taxon>
    </lineage>
</organism>
<evidence type="ECO:0000313" key="2">
    <source>
        <dbReference type="EMBL" id="KUJ24159.1"/>
    </source>
</evidence>